<evidence type="ECO:0000313" key="3">
    <source>
        <dbReference type="Proteomes" id="UP000730591"/>
    </source>
</evidence>
<protein>
    <recommendedName>
        <fullName evidence="4">DUF3592 domain-containing protein</fullName>
    </recommendedName>
</protein>
<feature type="transmembrane region" description="Helical" evidence="1">
    <location>
        <begin position="7"/>
        <end position="28"/>
    </location>
</feature>
<keyword evidence="1" id="KW-0472">Membrane</keyword>
<evidence type="ECO:0000256" key="1">
    <source>
        <dbReference type="SAM" id="Phobius"/>
    </source>
</evidence>
<organism evidence="2 3">
    <name type="scientific">Streptomyces composti</name>
    <dbReference type="NCBI Taxonomy" id="2720025"/>
    <lineage>
        <taxon>Bacteria</taxon>
        <taxon>Bacillati</taxon>
        <taxon>Actinomycetota</taxon>
        <taxon>Actinomycetes</taxon>
        <taxon>Kitasatosporales</taxon>
        <taxon>Streptomycetaceae</taxon>
        <taxon>Streptomyces</taxon>
    </lineage>
</organism>
<sequence length="350" mass="38464">MQRTVRAWAAAIPVGLGVGLLLFCAWLFGTVPDHQAEERAYRAARPVSVPARVEAKVDETRGKSTRHWLHVTERGDERRLRMSDVGDDIYGRVRPGDRVTVEYWRGEIRAVTFEGVTQQTHESPIGDWRMPLGIGLGLVPVGVLLLWSGWYYRYRYPTAPRGRHTLMPGAVWTAGFVEGTVAFFSSAAGDGVRDVLLVAACGIPLSAGIGALTYWRVWRRVRGADDTKDIVPVVPASRVMVSASVHGDVPYRRYGCDLLVLGDGPPATTPDPTGRVARAELPATLRVERVRGWRLGEDPDAWPGTYKLNGVVIECRDGEQQVLIACRRRDAPVILGALLDRAADGEAAHT</sequence>
<feature type="transmembrane region" description="Helical" evidence="1">
    <location>
        <begin position="195"/>
        <end position="215"/>
    </location>
</feature>
<feature type="transmembrane region" description="Helical" evidence="1">
    <location>
        <begin position="132"/>
        <end position="154"/>
    </location>
</feature>
<reference evidence="2 3" key="1">
    <citation type="submission" date="2020-03" db="EMBL/GenBank/DDBJ databases">
        <title>WGS of actinomycetes isolated from Thailand.</title>
        <authorList>
            <person name="Thawai C."/>
        </authorList>
    </citation>
    <scope>NUCLEOTIDE SEQUENCE [LARGE SCALE GENOMIC DNA]</scope>
    <source>
        <strain evidence="2 3">SBST2-5</strain>
    </source>
</reference>
<evidence type="ECO:0000313" key="2">
    <source>
        <dbReference type="EMBL" id="NJP52287.1"/>
    </source>
</evidence>
<keyword evidence="3" id="KW-1185">Reference proteome</keyword>
<keyword evidence="1" id="KW-1133">Transmembrane helix</keyword>
<accession>A0ABX1AAR5</accession>
<evidence type="ECO:0008006" key="4">
    <source>
        <dbReference type="Google" id="ProtNLM"/>
    </source>
</evidence>
<dbReference type="RefSeq" id="WP_167997132.1">
    <property type="nucleotide sequence ID" value="NZ_JAATEM010000024.1"/>
</dbReference>
<gene>
    <name evidence="2" type="ORF">HCJ93_20075</name>
</gene>
<keyword evidence="1" id="KW-0812">Transmembrane</keyword>
<comment type="caution">
    <text evidence="2">The sequence shown here is derived from an EMBL/GenBank/DDBJ whole genome shotgun (WGS) entry which is preliminary data.</text>
</comment>
<proteinExistence type="predicted"/>
<name>A0ABX1AAR5_9ACTN</name>
<feature type="transmembrane region" description="Helical" evidence="1">
    <location>
        <begin position="166"/>
        <end position="189"/>
    </location>
</feature>
<dbReference type="Proteomes" id="UP000730591">
    <property type="component" value="Unassembled WGS sequence"/>
</dbReference>
<dbReference type="EMBL" id="JAATEM010000024">
    <property type="protein sequence ID" value="NJP52287.1"/>
    <property type="molecule type" value="Genomic_DNA"/>
</dbReference>